<dbReference type="PANTHER" id="PTHR30483:SF6">
    <property type="entry name" value="PERIPLASMIC BINDING PROTEIN OF ABC TRANSPORTER FOR NATURAL AMINO ACIDS"/>
    <property type="match status" value="1"/>
</dbReference>
<dbReference type="Gene3D" id="3.40.50.2300">
    <property type="match status" value="2"/>
</dbReference>
<dbReference type="Pfam" id="PF13458">
    <property type="entry name" value="Peripla_BP_6"/>
    <property type="match status" value="1"/>
</dbReference>
<organism evidence="6 7">
    <name type="scientific">Amycolatopsis rhabdoformis</name>
    <dbReference type="NCBI Taxonomy" id="1448059"/>
    <lineage>
        <taxon>Bacteria</taxon>
        <taxon>Bacillati</taxon>
        <taxon>Actinomycetota</taxon>
        <taxon>Actinomycetes</taxon>
        <taxon>Pseudonocardiales</taxon>
        <taxon>Pseudonocardiaceae</taxon>
        <taxon>Amycolatopsis</taxon>
    </lineage>
</organism>
<protein>
    <submittedName>
        <fullName evidence="6">ABC transporter substrate-binding protein</fullName>
    </submittedName>
</protein>
<evidence type="ECO:0000259" key="5">
    <source>
        <dbReference type="Pfam" id="PF13458"/>
    </source>
</evidence>
<keyword evidence="4" id="KW-0029">Amino-acid transport</keyword>
<dbReference type="InterPro" id="IPR028081">
    <property type="entry name" value="Leu-bd"/>
</dbReference>
<dbReference type="RefSeq" id="WP_326834437.1">
    <property type="nucleotide sequence ID" value="NZ_CP142149.1"/>
</dbReference>
<comment type="similarity">
    <text evidence="1">Belongs to the leucine-binding protein family.</text>
</comment>
<keyword evidence="3" id="KW-0732">Signal</keyword>
<evidence type="ECO:0000256" key="2">
    <source>
        <dbReference type="ARBA" id="ARBA00022448"/>
    </source>
</evidence>
<dbReference type="SUPFAM" id="SSF53822">
    <property type="entry name" value="Periplasmic binding protein-like I"/>
    <property type="match status" value="1"/>
</dbReference>
<evidence type="ECO:0000313" key="6">
    <source>
        <dbReference type="EMBL" id="WSE31630.1"/>
    </source>
</evidence>
<dbReference type="InterPro" id="IPR051010">
    <property type="entry name" value="BCAA_transport"/>
</dbReference>
<evidence type="ECO:0000256" key="3">
    <source>
        <dbReference type="ARBA" id="ARBA00022729"/>
    </source>
</evidence>
<dbReference type="EMBL" id="CP142149">
    <property type="protein sequence ID" value="WSE31630.1"/>
    <property type="molecule type" value="Genomic_DNA"/>
</dbReference>
<sequence>MLVLGLLAAPAGCGSGSPPPGTLGDGPIRIGVAVPLTGPNATVGSSVRLGAEVAVAQLNAAGGVLGHQLQVVTADTTSDLTQSVQEVRRLILRDHVDVLVGPTASGQVSALITTINAADVYNVQGSASPAFGPKAAPQSFSITASAGDQGLAQIGYATSRQYRKIAILSDTLEYGRLGSAAIRAAAKQNGIAVTGSAEYQSGTADLTSQVLNLKNTDPQALMVFASNGQDTGRALKALQDLHWTVPVIGNYGTTFTGPATAIAGPDAYRNVTALEYPGFGACSAAQVPPETAQFRTQLKAFDAKAAATAQTDLAANTHDSVLLFAAGAEGAKSITGRSVANWLEHHAAGLKDGYVNAPFGISAASHFLTSHDALVAVAPGTVVVPGVFKKVAGCP</sequence>
<keyword evidence="7" id="KW-1185">Reference proteome</keyword>
<feature type="domain" description="Leucine-binding protein" evidence="5">
    <location>
        <begin position="27"/>
        <end position="367"/>
    </location>
</feature>
<gene>
    <name evidence="6" type="ORF">VSH64_05845</name>
</gene>
<reference evidence="6 7" key="1">
    <citation type="journal article" date="2015" name="Int. J. Syst. Evol. Microbiol.">
        <title>Amycolatopsis rhabdoformis sp. nov., an actinomycete isolated from a tropical forest soil.</title>
        <authorList>
            <person name="Souza W.R."/>
            <person name="Silva R.E."/>
            <person name="Goodfellow M."/>
            <person name="Busarakam K."/>
            <person name="Figueiro F.S."/>
            <person name="Ferreira D."/>
            <person name="Rodrigues-Filho E."/>
            <person name="Moraes L.A.B."/>
            <person name="Zucchi T.D."/>
        </authorList>
    </citation>
    <scope>NUCLEOTIDE SEQUENCE [LARGE SCALE GENOMIC DNA]</scope>
    <source>
        <strain evidence="6 7">NCIMB 14900</strain>
    </source>
</reference>
<dbReference type="PANTHER" id="PTHR30483">
    <property type="entry name" value="LEUCINE-SPECIFIC-BINDING PROTEIN"/>
    <property type="match status" value="1"/>
</dbReference>
<evidence type="ECO:0000313" key="7">
    <source>
        <dbReference type="Proteomes" id="UP001330812"/>
    </source>
</evidence>
<dbReference type="PRINTS" id="PR00337">
    <property type="entry name" value="LEUILEVALBP"/>
</dbReference>
<dbReference type="InterPro" id="IPR000709">
    <property type="entry name" value="Leu_Ile_Val-bd"/>
</dbReference>
<evidence type="ECO:0000256" key="4">
    <source>
        <dbReference type="ARBA" id="ARBA00022970"/>
    </source>
</evidence>
<accession>A0ABZ1IDX0</accession>
<keyword evidence="2" id="KW-0813">Transport</keyword>
<dbReference type="InterPro" id="IPR028082">
    <property type="entry name" value="Peripla_BP_I"/>
</dbReference>
<evidence type="ECO:0000256" key="1">
    <source>
        <dbReference type="ARBA" id="ARBA00010062"/>
    </source>
</evidence>
<proteinExistence type="inferred from homology"/>
<dbReference type="Proteomes" id="UP001330812">
    <property type="component" value="Chromosome"/>
</dbReference>
<name>A0ABZ1IDX0_9PSEU</name>